<protein>
    <submittedName>
        <fullName evidence="1">Uncharacterized protein</fullName>
    </submittedName>
</protein>
<proteinExistence type="predicted"/>
<keyword evidence="2" id="KW-1185">Reference proteome</keyword>
<comment type="caution">
    <text evidence="1">The sequence shown here is derived from an EMBL/GenBank/DDBJ whole genome shotgun (WGS) entry which is preliminary data.</text>
</comment>
<gene>
    <name evidence="1" type="ORF">NLG97_g6623</name>
</gene>
<reference evidence="1" key="1">
    <citation type="submission" date="2022-07" db="EMBL/GenBank/DDBJ databases">
        <title>Genome Sequence of Lecanicillium saksenae.</title>
        <authorList>
            <person name="Buettner E."/>
        </authorList>
    </citation>
    <scope>NUCLEOTIDE SEQUENCE</scope>
    <source>
        <strain evidence="1">VT-O1</strain>
    </source>
</reference>
<evidence type="ECO:0000313" key="1">
    <source>
        <dbReference type="EMBL" id="KAJ3486396.1"/>
    </source>
</evidence>
<name>A0ACC1QSX3_9HYPO</name>
<dbReference type="Proteomes" id="UP001148737">
    <property type="component" value="Unassembled WGS sequence"/>
</dbReference>
<evidence type="ECO:0000313" key="2">
    <source>
        <dbReference type="Proteomes" id="UP001148737"/>
    </source>
</evidence>
<organism evidence="1 2">
    <name type="scientific">Lecanicillium saksenae</name>
    <dbReference type="NCBI Taxonomy" id="468837"/>
    <lineage>
        <taxon>Eukaryota</taxon>
        <taxon>Fungi</taxon>
        <taxon>Dikarya</taxon>
        <taxon>Ascomycota</taxon>
        <taxon>Pezizomycotina</taxon>
        <taxon>Sordariomycetes</taxon>
        <taxon>Hypocreomycetidae</taxon>
        <taxon>Hypocreales</taxon>
        <taxon>Cordycipitaceae</taxon>
        <taxon>Lecanicillium</taxon>
    </lineage>
</organism>
<accession>A0ACC1QSX3</accession>
<sequence length="267" mass="30285">MLSISCPGPEIVPDEEQAQLCRDANEFARDIRDKYPDRYGFFAMVPSLMDTAAALEEIRYAFDVLGADGVTLYTRYGKGNNYLGHPNFAPVWEELHRREAVVFVHPTDPIDANNKVNEKLLQPILDFPHETTRTAVDLIMTDSVRKYSRCKIILSHGGGSLPYLAARPAMLLHDTGLTNMTSEYFLESARMFYYDTALTDPNLVLPFLLKFASADHILFGTDVPYAPDVTVKRLSRDLDEVPLSRRDRDKIEFGTALKLFPRLAHLR</sequence>
<dbReference type="EMBL" id="JANAKD010000903">
    <property type="protein sequence ID" value="KAJ3486396.1"/>
    <property type="molecule type" value="Genomic_DNA"/>
</dbReference>